<evidence type="ECO:0000313" key="2">
    <source>
        <dbReference type="EMBL" id="SEV82944.1"/>
    </source>
</evidence>
<dbReference type="GO" id="GO:0003677">
    <property type="term" value="F:DNA binding"/>
    <property type="evidence" value="ECO:0007669"/>
    <property type="project" value="InterPro"/>
</dbReference>
<dbReference type="PROSITE" id="PS51740">
    <property type="entry name" value="SPOVT_ABRB"/>
    <property type="match status" value="1"/>
</dbReference>
<evidence type="ECO:0000313" key="3">
    <source>
        <dbReference type="Proteomes" id="UP000182125"/>
    </source>
</evidence>
<dbReference type="EMBL" id="FOIW01000001">
    <property type="protein sequence ID" value="SEV82944.1"/>
    <property type="molecule type" value="Genomic_DNA"/>
</dbReference>
<feature type="domain" description="SpoVT-AbrB" evidence="1">
    <location>
        <begin position="4"/>
        <end position="50"/>
    </location>
</feature>
<dbReference type="SUPFAM" id="SSF89447">
    <property type="entry name" value="AbrB/MazE/MraZ-like"/>
    <property type="match status" value="1"/>
</dbReference>
<dbReference type="AlphaFoldDB" id="A0A1I0M4R7"/>
<accession>A0A1I0M4R7</accession>
<evidence type="ECO:0000259" key="1">
    <source>
        <dbReference type="PROSITE" id="PS51740"/>
    </source>
</evidence>
<dbReference type="SMART" id="SM00966">
    <property type="entry name" value="SpoVT_AbrB"/>
    <property type="match status" value="1"/>
</dbReference>
<reference evidence="2 3" key="1">
    <citation type="submission" date="2016-10" db="EMBL/GenBank/DDBJ databases">
        <authorList>
            <person name="de Groot N.N."/>
        </authorList>
    </citation>
    <scope>NUCLEOTIDE SEQUENCE [LARGE SCALE GENOMIC DNA]</scope>
    <source>
        <strain evidence="2 3">OGL-20</strain>
    </source>
</reference>
<dbReference type="Proteomes" id="UP000182125">
    <property type="component" value="Unassembled WGS sequence"/>
</dbReference>
<sequence>MLVKVMPVVTKKYQVTIPKEVREALGIRAGDEVVFVREGDRYVLMKLTDLLKELSEITKDIDETVEEVRQGLARGIERSLRELEGGE</sequence>
<dbReference type="PANTHER" id="PTHR34860:SF6">
    <property type="entry name" value="REPRESSOR-LIKE PROTEIN SSO7C3"/>
    <property type="match status" value="1"/>
</dbReference>
<proteinExistence type="predicted"/>
<name>A0A1I0M4R7_9EURY</name>
<protein>
    <submittedName>
        <fullName evidence="2">Looped-hinge helix DNA binding domain-containing protein, AbrB family</fullName>
    </submittedName>
</protein>
<dbReference type="InterPro" id="IPR007159">
    <property type="entry name" value="SpoVT-AbrB_dom"/>
</dbReference>
<gene>
    <name evidence="2" type="ORF">SAMN05216170_0205</name>
</gene>
<dbReference type="PANTHER" id="PTHR34860">
    <property type="entry name" value="REPRESSOR-LIKE PROTEIN SSO7C3"/>
    <property type="match status" value="1"/>
</dbReference>
<dbReference type="NCBIfam" id="TIGR01439">
    <property type="entry name" value="lp_hng_hel_AbrB"/>
    <property type="match status" value="1"/>
</dbReference>
<dbReference type="InterPro" id="IPR037914">
    <property type="entry name" value="SpoVT-AbrB_sf"/>
</dbReference>
<dbReference type="InterPro" id="IPR052975">
    <property type="entry name" value="Repressor-like_regulatory"/>
</dbReference>
<dbReference type="Pfam" id="PF04014">
    <property type="entry name" value="MazE_antitoxin"/>
    <property type="match status" value="1"/>
</dbReference>
<organism evidence="2 3">
    <name type="scientific">Thermococcus thioreducens</name>
    <dbReference type="NCBI Taxonomy" id="277988"/>
    <lineage>
        <taxon>Archaea</taxon>
        <taxon>Methanobacteriati</taxon>
        <taxon>Methanobacteriota</taxon>
        <taxon>Thermococci</taxon>
        <taxon>Thermococcales</taxon>
        <taxon>Thermococcaceae</taxon>
        <taxon>Thermococcus</taxon>
    </lineage>
</organism>
<dbReference type="Gene3D" id="2.10.260.10">
    <property type="match status" value="1"/>
</dbReference>